<evidence type="ECO:0000313" key="4">
    <source>
        <dbReference type="Proteomes" id="UP000008068"/>
    </source>
</evidence>
<evidence type="ECO:0000313" key="3">
    <source>
        <dbReference type="EMBL" id="EGT31341.1"/>
    </source>
</evidence>
<feature type="region of interest" description="Disordered" evidence="1">
    <location>
        <begin position="108"/>
        <end position="138"/>
    </location>
</feature>
<dbReference type="InterPro" id="IPR006570">
    <property type="entry name" value="SPK_dom"/>
</dbReference>
<reference evidence="4" key="1">
    <citation type="submission" date="2011-07" db="EMBL/GenBank/DDBJ databases">
        <authorList>
            <consortium name="Caenorhabditis brenneri Sequencing and Analysis Consortium"/>
            <person name="Wilson R.K."/>
        </authorList>
    </citation>
    <scope>NUCLEOTIDE SEQUENCE [LARGE SCALE GENOMIC DNA]</scope>
    <source>
        <strain evidence="4">PB2801</strain>
    </source>
</reference>
<dbReference type="Proteomes" id="UP000008068">
    <property type="component" value="Unassembled WGS sequence"/>
</dbReference>
<sequence length="363" mass="40888">MGSPALYEPQAAHFMGESPNARPKAAQPLPISRAGRPGTPPNPVSPIGPASPMPHIPPNPLPLVADAPMAKEEGHQVVQEQNAVIAGEENGGGVEEPRPVRRVHFERADQHQEEAPQEAPNRHPQAEEAGRRRQDGGPMLPFEQFQEMYRTYQVDPNFVDKSREVKAYVAYQEIEIQKSVKPTTHVDFARRFVEQTGSKTDPRDLSNRARNYGPKMESMDPIMRMKRCFILSQSVKKDFLATLRDKADIQLEDQRRILEGSHDRSFKIGYKAPKKCSRRAEEEEEEKDNGFRMSSKTVPNKRKPEVNKKPLGQVPNNQENIPEEQERTPVHPDTPSLHTVPAGEPGNFMEAPTNEINELSLMP</sequence>
<protein>
    <recommendedName>
        <fullName evidence="2">SPK domain-containing protein</fullName>
    </recommendedName>
</protein>
<feature type="compositionally biased region" description="Pro residues" evidence="1">
    <location>
        <begin position="38"/>
        <end position="61"/>
    </location>
</feature>
<evidence type="ECO:0000259" key="2">
    <source>
        <dbReference type="Pfam" id="PF04435"/>
    </source>
</evidence>
<keyword evidence="4" id="KW-1185">Reference proteome</keyword>
<name>G0MIM6_CAEBE</name>
<feature type="domain" description="SPK" evidence="2">
    <location>
        <begin position="176"/>
        <end position="259"/>
    </location>
</feature>
<dbReference type="eggNOG" id="ENOG502QQEE">
    <property type="taxonomic scope" value="Eukaryota"/>
</dbReference>
<evidence type="ECO:0000256" key="1">
    <source>
        <dbReference type="SAM" id="MobiDB-lite"/>
    </source>
</evidence>
<dbReference type="AlphaFoldDB" id="G0MIM6"/>
<feature type="region of interest" description="Disordered" evidence="1">
    <location>
        <begin position="197"/>
        <end position="216"/>
    </location>
</feature>
<feature type="region of interest" description="Disordered" evidence="1">
    <location>
        <begin position="1"/>
        <end position="65"/>
    </location>
</feature>
<organism evidence="4">
    <name type="scientific">Caenorhabditis brenneri</name>
    <name type="common">Nematode worm</name>
    <dbReference type="NCBI Taxonomy" id="135651"/>
    <lineage>
        <taxon>Eukaryota</taxon>
        <taxon>Metazoa</taxon>
        <taxon>Ecdysozoa</taxon>
        <taxon>Nematoda</taxon>
        <taxon>Chromadorea</taxon>
        <taxon>Rhabditida</taxon>
        <taxon>Rhabditina</taxon>
        <taxon>Rhabditomorpha</taxon>
        <taxon>Rhabditoidea</taxon>
        <taxon>Rhabditidae</taxon>
        <taxon>Peloderinae</taxon>
        <taxon>Caenorhabditis</taxon>
    </lineage>
</organism>
<accession>G0MIM6</accession>
<dbReference type="HOGENOM" id="CLU_763393_0_0_1"/>
<dbReference type="InParanoid" id="G0MIM6"/>
<proteinExistence type="predicted"/>
<feature type="compositionally biased region" description="Basic and acidic residues" evidence="1">
    <location>
        <begin position="108"/>
        <end position="135"/>
    </location>
</feature>
<dbReference type="Pfam" id="PF04435">
    <property type="entry name" value="SPK"/>
    <property type="match status" value="1"/>
</dbReference>
<gene>
    <name evidence="3" type="ORF">CAEBREN_16890</name>
</gene>
<feature type="region of interest" description="Disordered" evidence="1">
    <location>
        <begin position="275"/>
        <end position="363"/>
    </location>
</feature>
<dbReference type="EMBL" id="GL379796">
    <property type="protein sequence ID" value="EGT31341.1"/>
    <property type="molecule type" value="Genomic_DNA"/>
</dbReference>